<feature type="domain" description="Tyr recombinase" evidence="5">
    <location>
        <begin position="216"/>
        <end position="399"/>
    </location>
</feature>
<dbReference type="GeneID" id="97042233"/>
<comment type="similarity">
    <text evidence="1">Belongs to the 'phage' integrase family.</text>
</comment>
<keyword evidence="7" id="KW-1185">Reference proteome</keyword>
<dbReference type="InterPro" id="IPR013762">
    <property type="entry name" value="Integrase-like_cat_sf"/>
</dbReference>
<dbReference type="Gene3D" id="3.30.160.390">
    <property type="entry name" value="Integrase, DNA-binding domain"/>
    <property type="match status" value="1"/>
</dbReference>
<evidence type="ECO:0000313" key="6">
    <source>
        <dbReference type="EMBL" id="CAB3700613.1"/>
    </source>
</evidence>
<gene>
    <name evidence="6" type="primary">intA_1</name>
    <name evidence="6" type="ORF">LMG24238_03616</name>
</gene>
<dbReference type="GO" id="GO:0006310">
    <property type="term" value="P:DNA recombination"/>
    <property type="evidence" value="ECO:0007669"/>
    <property type="project" value="UniProtKB-KW"/>
</dbReference>
<evidence type="ECO:0000256" key="2">
    <source>
        <dbReference type="ARBA" id="ARBA00022908"/>
    </source>
</evidence>
<dbReference type="PANTHER" id="PTHR30629:SF2">
    <property type="entry name" value="PROPHAGE INTEGRASE INTS-RELATED"/>
    <property type="match status" value="1"/>
</dbReference>
<dbReference type="Proteomes" id="UP000494255">
    <property type="component" value="Unassembled WGS sequence"/>
</dbReference>
<organism evidence="6 7">
    <name type="scientific">Paraburkholderia sediminicola</name>
    <dbReference type="NCBI Taxonomy" id="458836"/>
    <lineage>
        <taxon>Bacteria</taxon>
        <taxon>Pseudomonadati</taxon>
        <taxon>Pseudomonadota</taxon>
        <taxon>Betaproteobacteria</taxon>
        <taxon>Burkholderiales</taxon>
        <taxon>Burkholderiaceae</taxon>
        <taxon>Paraburkholderia</taxon>
    </lineage>
</organism>
<dbReference type="AlphaFoldDB" id="A0A6J5BDT3"/>
<dbReference type="Pfam" id="PF22022">
    <property type="entry name" value="Phage_int_M"/>
    <property type="match status" value="1"/>
</dbReference>
<dbReference type="PANTHER" id="PTHR30629">
    <property type="entry name" value="PROPHAGE INTEGRASE"/>
    <property type="match status" value="1"/>
</dbReference>
<dbReference type="RefSeq" id="WP_175051637.1">
    <property type="nucleotide sequence ID" value="NZ_CADIKC010000004.1"/>
</dbReference>
<proteinExistence type="inferred from homology"/>
<dbReference type="InterPro" id="IPR053876">
    <property type="entry name" value="Phage_int_M"/>
</dbReference>
<dbReference type="SUPFAM" id="SSF56349">
    <property type="entry name" value="DNA breaking-rejoining enzymes"/>
    <property type="match status" value="1"/>
</dbReference>
<dbReference type="EMBL" id="CADIKC010000004">
    <property type="protein sequence ID" value="CAB3700613.1"/>
    <property type="molecule type" value="Genomic_DNA"/>
</dbReference>
<dbReference type="InterPro" id="IPR025166">
    <property type="entry name" value="Integrase_DNA_bind_dom"/>
</dbReference>
<evidence type="ECO:0000256" key="4">
    <source>
        <dbReference type="ARBA" id="ARBA00023172"/>
    </source>
</evidence>
<dbReference type="InterPro" id="IPR010998">
    <property type="entry name" value="Integrase_recombinase_N"/>
</dbReference>
<keyword evidence="4" id="KW-0233">DNA recombination</keyword>
<keyword evidence="2" id="KW-0229">DNA integration</keyword>
<dbReference type="CDD" id="cd00801">
    <property type="entry name" value="INT_P4_C"/>
    <property type="match status" value="1"/>
</dbReference>
<evidence type="ECO:0000256" key="3">
    <source>
        <dbReference type="ARBA" id="ARBA00023125"/>
    </source>
</evidence>
<dbReference type="InterPro" id="IPR002104">
    <property type="entry name" value="Integrase_catalytic"/>
</dbReference>
<name>A0A6J5BDT3_9BURK</name>
<keyword evidence="3" id="KW-0238">DNA-binding</keyword>
<dbReference type="Gene3D" id="1.10.150.130">
    <property type="match status" value="1"/>
</dbReference>
<dbReference type="GO" id="GO:0003677">
    <property type="term" value="F:DNA binding"/>
    <property type="evidence" value="ECO:0007669"/>
    <property type="project" value="UniProtKB-KW"/>
</dbReference>
<accession>A0A6J5BDT3</accession>
<dbReference type="Pfam" id="PF13356">
    <property type="entry name" value="Arm-DNA-bind_3"/>
    <property type="match status" value="1"/>
</dbReference>
<sequence>MRLTYPLLLNAKPQDQPYKIRDRDSMYLRVSVSGSKVWKFDYRLDGKDCSYTLGRFPDLSIADARQLRNAAAKLVASGVHPKAHEKHLQQQNVAHYKNTLWPVCEEWLSDNRGNWTAYYHGQATRFLARYVKDSQLGGMPIRDITVAHLYDLIQSIAKRRTLSGDERKAEGAPHIAIRLRQHLDAIFRRAIISGRVDANPVTALKPSDVVTLPPTRHNRALEANELKQLLAVLSAAGTPLTRLAMRLLLLTSVRTVELRGATWKEFDLESAMWAIPGERMKMGHLHVVPLSAQAIEVLKEVRQITRAKGADDYLFPNIRDKSRPMAATTINAVLVRAGFNKERLFRAHGARGTFSTWAHEEGFSPMAIERQLAHVERNRVSRAYNKAEFLPERQRMMQDWGDYLQSMGG</sequence>
<dbReference type="InterPro" id="IPR011010">
    <property type="entry name" value="DNA_brk_join_enz"/>
</dbReference>
<dbReference type="PROSITE" id="PS51898">
    <property type="entry name" value="TYR_RECOMBINASE"/>
    <property type="match status" value="1"/>
</dbReference>
<evidence type="ECO:0000256" key="1">
    <source>
        <dbReference type="ARBA" id="ARBA00008857"/>
    </source>
</evidence>
<dbReference type="InterPro" id="IPR038488">
    <property type="entry name" value="Integrase_DNA-bd_sf"/>
</dbReference>
<dbReference type="Gene3D" id="1.10.443.10">
    <property type="entry name" value="Intergrase catalytic core"/>
    <property type="match status" value="1"/>
</dbReference>
<protein>
    <submittedName>
        <fullName evidence="6">Prophage integrase IntA</fullName>
    </submittedName>
</protein>
<evidence type="ECO:0000313" key="7">
    <source>
        <dbReference type="Proteomes" id="UP000494255"/>
    </source>
</evidence>
<reference evidence="6 7" key="1">
    <citation type="submission" date="2020-04" db="EMBL/GenBank/DDBJ databases">
        <authorList>
            <person name="De Canck E."/>
        </authorList>
    </citation>
    <scope>NUCLEOTIDE SEQUENCE [LARGE SCALE GENOMIC DNA]</scope>
    <source>
        <strain evidence="6 7">LMG 24238</strain>
    </source>
</reference>
<dbReference type="Pfam" id="PF00589">
    <property type="entry name" value="Phage_integrase"/>
    <property type="match status" value="1"/>
</dbReference>
<dbReference type="InterPro" id="IPR050808">
    <property type="entry name" value="Phage_Integrase"/>
</dbReference>
<evidence type="ECO:0000259" key="5">
    <source>
        <dbReference type="PROSITE" id="PS51898"/>
    </source>
</evidence>
<dbReference type="GO" id="GO:0015074">
    <property type="term" value="P:DNA integration"/>
    <property type="evidence" value="ECO:0007669"/>
    <property type="project" value="UniProtKB-KW"/>
</dbReference>